<dbReference type="InterPro" id="IPR004995">
    <property type="entry name" value="Spore_Ger"/>
</dbReference>
<keyword evidence="3" id="KW-1133">Transmembrane helix</keyword>
<dbReference type="PANTHER" id="PTHR22550:SF5">
    <property type="entry name" value="LEUCINE ZIPPER PROTEIN 4"/>
    <property type="match status" value="1"/>
</dbReference>
<sequence>MPIQLTINEYRNPNVCQKYNEILLRGQIEIINLVQEMKSAFSDQDDFFIQDAQFDGTAFFLIGFNTLVDFTKSNLYVRQMAERSASIHELFLNLSDKLDVDLAQLKKAVLEGKLVLISESGRNAVMESVPQSLRRSIEEPRNESPIQGPLDAFGEDIDLNIGLIRKRLGTERLCLCSYQVGELAKQRISMLYIRGKAQTALIEKVDQQLKQIESDIETIDDLNKHLGQRILSPVSHLFATEVPVQAIHSLKKNRIVLFLENQPFALVFPHLISDMLHTANDRNLPFGLSLMIRALRGLGVFATLVLPALYVALTSVNPEILKTDLALFIAESREGIPLTPVLETLIMTILVDLITEAIVRLPKSVGPTVTMVGGVVLGQAMVEAKLVSNLLVIVITFMLIASSAVVGVQNALYIRSLKYPVFILASVYGIVGLIVGLALISIYLSSLTSCDIPYMTFRMKGKEDIK</sequence>
<accession>A0A1I2BXW0</accession>
<name>A0A1I2BXW0_9BACL</name>
<dbReference type="Proteomes" id="UP000198855">
    <property type="component" value="Unassembled WGS sequence"/>
</dbReference>
<reference evidence="5" key="1">
    <citation type="submission" date="2016-10" db="EMBL/GenBank/DDBJ databases">
        <authorList>
            <person name="Varghese N."/>
            <person name="Submissions S."/>
        </authorList>
    </citation>
    <scope>NUCLEOTIDE SEQUENCE [LARGE SCALE GENOMIC DNA]</scope>
    <source>
        <strain evidence="5">CGMCC 1.10784</strain>
    </source>
</reference>
<feature type="transmembrane region" description="Helical" evidence="3">
    <location>
        <begin position="421"/>
        <end position="444"/>
    </location>
</feature>
<gene>
    <name evidence="4" type="ORF">SAMN05216378_3706</name>
</gene>
<organism evidence="4 5">
    <name type="scientific">Paenibacillus catalpae</name>
    <dbReference type="NCBI Taxonomy" id="1045775"/>
    <lineage>
        <taxon>Bacteria</taxon>
        <taxon>Bacillati</taxon>
        <taxon>Bacillota</taxon>
        <taxon>Bacilli</taxon>
        <taxon>Bacillales</taxon>
        <taxon>Paenibacillaceae</taxon>
        <taxon>Paenibacillus</taxon>
    </lineage>
</organism>
<evidence type="ECO:0000256" key="1">
    <source>
        <dbReference type="ARBA" id="ARBA00005278"/>
    </source>
</evidence>
<evidence type="ECO:0000313" key="4">
    <source>
        <dbReference type="EMBL" id="SFE60762.1"/>
    </source>
</evidence>
<dbReference type="STRING" id="1045775.SAMN05216378_3706"/>
<evidence type="ECO:0000313" key="5">
    <source>
        <dbReference type="Proteomes" id="UP000198855"/>
    </source>
</evidence>
<dbReference type="Pfam" id="PF03323">
    <property type="entry name" value="GerA"/>
    <property type="match status" value="1"/>
</dbReference>
<feature type="transmembrane region" description="Helical" evidence="3">
    <location>
        <begin position="294"/>
        <end position="313"/>
    </location>
</feature>
<protein>
    <submittedName>
        <fullName evidence="4">GerA spore germination protein</fullName>
    </submittedName>
</protein>
<evidence type="ECO:0000256" key="3">
    <source>
        <dbReference type="SAM" id="Phobius"/>
    </source>
</evidence>
<keyword evidence="2 3" id="KW-0472">Membrane</keyword>
<feature type="transmembrane region" description="Helical" evidence="3">
    <location>
        <begin position="390"/>
        <end position="414"/>
    </location>
</feature>
<dbReference type="GO" id="GO:0016020">
    <property type="term" value="C:membrane"/>
    <property type="evidence" value="ECO:0007669"/>
    <property type="project" value="InterPro"/>
</dbReference>
<dbReference type="EMBL" id="FOMT01000003">
    <property type="protein sequence ID" value="SFE60762.1"/>
    <property type="molecule type" value="Genomic_DNA"/>
</dbReference>
<keyword evidence="3" id="KW-0812">Transmembrane</keyword>
<dbReference type="GO" id="GO:0009847">
    <property type="term" value="P:spore germination"/>
    <property type="evidence" value="ECO:0007669"/>
    <property type="project" value="InterPro"/>
</dbReference>
<dbReference type="InterPro" id="IPR050768">
    <property type="entry name" value="UPF0353/GerABKA_families"/>
</dbReference>
<proteinExistence type="inferred from homology"/>
<dbReference type="AlphaFoldDB" id="A0A1I2BXW0"/>
<dbReference type="RefSeq" id="WP_175532906.1">
    <property type="nucleotide sequence ID" value="NZ_FOMT01000003.1"/>
</dbReference>
<evidence type="ECO:0000256" key="2">
    <source>
        <dbReference type="ARBA" id="ARBA00023136"/>
    </source>
</evidence>
<dbReference type="PANTHER" id="PTHR22550">
    <property type="entry name" value="SPORE GERMINATION PROTEIN"/>
    <property type="match status" value="1"/>
</dbReference>
<dbReference type="PIRSF" id="PIRSF005690">
    <property type="entry name" value="GerBA"/>
    <property type="match status" value="1"/>
</dbReference>
<comment type="similarity">
    <text evidence="1">Belongs to the GerABKA family.</text>
</comment>
<keyword evidence="5" id="KW-1185">Reference proteome</keyword>